<dbReference type="GO" id="GO:0003677">
    <property type="term" value="F:DNA binding"/>
    <property type="evidence" value="ECO:0007669"/>
    <property type="project" value="UniProtKB-KW"/>
</dbReference>
<dbReference type="InterPro" id="IPR036388">
    <property type="entry name" value="WH-like_DNA-bd_sf"/>
</dbReference>
<accession>A0A833E0T9</accession>
<evidence type="ECO:0000313" key="3">
    <source>
        <dbReference type="Proteomes" id="UP000649326"/>
    </source>
</evidence>
<dbReference type="AlphaFoldDB" id="A0A833E0T9"/>
<dbReference type="SUPFAM" id="SSF46785">
    <property type="entry name" value="Winged helix' DNA-binding domain"/>
    <property type="match status" value="1"/>
</dbReference>
<dbReference type="InterPro" id="IPR036390">
    <property type="entry name" value="WH_DNA-bd_sf"/>
</dbReference>
<proteinExistence type="predicted"/>
<sequence length="203" mass="23752">MRYIATFGFHANHILDSDLNFIGVHEKVSDAILIYSIDEDASHEEKRRIENTKEELKSKLEILEIPHLFIKVDPYKFNENVKRFRKYIVPKTFINLTGGKRIVGYALFYASVLEKDNVEKVIYVPKMGEIIELPLVSPDVTLTPFEGQILKLLDKREYMYVSEIARELGRSISTVSEYISKLEKKGLIRKIYEGRKRRIERVI</sequence>
<dbReference type="GO" id="GO:0003700">
    <property type="term" value="F:DNA-binding transcription factor activity"/>
    <property type="evidence" value="ECO:0007669"/>
    <property type="project" value="InterPro"/>
</dbReference>
<evidence type="ECO:0000259" key="1">
    <source>
        <dbReference type="Pfam" id="PF01022"/>
    </source>
</evidence>
<dbReference type="Proteomes" id="UP000649326">
    <property type="component" value="Unassembled WGS sequence"/>
</dbReference>
<name>A0A833E0T9_9EURY</name>
<dbReference type="InterPro" id="IPR010163">
    <property type="entry name" value="Csa3"/>
</dbReference>
<comment type="caution">
    <text evidence="2">The sequence shown here is derived from an EMBL/GenBank/DDBJ whole genome shotgun (WGS) entry which is preliminary data.</text>
</comment>
<dbReference type="EMBL" id="DQUG01000131">
    <property type="protein sequence ID" value="HIP75134.1"/>
    <property type="molecule type" value="Genomic_DNA"/>
</dbReference>
<evidence type="ECO:0000313" key="2">
    <source>
        <dbReference type="EMBL" id="HIP75134.1"/>
    </source>
</evidence>
<dbReference type="InterPro" id="IPR001845">
    <property type="entry name" value="HTH_ArsR_DNA-bd_dom"/>
</dbReference>
<feature type="domain" description="HTH arsR-type" evidence="1">
    <location>
        <begin position="148"/>
        <end position="190"/>
    </location>
</feature>
<keyword evidence="2" id="KW-0238">DNA-binding</keyword>
<dbReference type="Gene3D" id="3.40.50.11700">
    <property type="match status" value="1"/>
</dbReference>
<protein>
    <submittedName>
        <fullName evidence="2">CRISPR locus-related DNA-binding protein</fullName>
    </submittedName>
</protein>
<reference evidence="2" key="1">
    <citation type="journal article" date="2020" name="ISME J.">
        <title>Gammaproteobacteria mediating utilization of methyl-, sulfur- and petroleum organic compounds in deep ocean hydrothermal plumes.</title>
        <authorList>
            <person name="Zhou Z."/>
            <person name="Liu Y."/>
            <person name="Pan J."/>
            <person name="Cron B.R."/>
            <person name="Toner B.M."/>
            <person name="Anantharaman K."/>
            <person name="Breier J.A."/>
            <person name="Dick G.J."/>
            <person name="Li M."/>
        </authorList>
    </citation>
    <scope>NUCLEOTIDE SEQUENCE</scope>
    <source>
        <strain evidence="2">SZUA-1451</strain>
    </source>
</reference>
<gene>
    <name evidence="2" type="ORF">EYH13_03120</name>
</gene>
<dbReference type="NCBIfam" id="TIGR01884">
    <property type="entry name" value="cas_HTH"/>
    <property type="match status" value="1"/>
</dbReference>
<dbReference type="Pfam" id="PF01022">
    <property type="entry name" value="HTH_5"/>
    <property type="match status" value="1"/>
</dbReference>
<organism evidence="2 3">
    <name type="scientific">Thermococcus paralvinellae</name>
    <dbReference type="NCBI Taxonomy" id="582419"/>
    <lineage>
        <taxon>Archaea</taxon>
        <taxon>Methanobacteriati</taxon>
        <taxon>Methanobacteriota</taxon>
        <taxon>Thermococci</taxon>
        <taxon>Thermococcales</taxon>
        <taxon>Thermococcaceae</taxon>
        <taxon>Thermococcus</taxon>
    </lineage>
</organism>
<dbReference type="Gene3D" id="1.10.10.10">
    <property type="entry name" value="Winged helix-like DNA-binding domain superfamily/Winged helix DNA-binding domain"/>
    <property type="match status" value="1"/>
</dbReference>